<dbReference type="PANTHER" id="PTHR11439:SF515">
    <property type="entry name" value="GAG-POL POLYPROTEIN"/>
    <property type="match status" value="1"/>
</dbReference>
<feature type="domain" description="Reverse transcriptase Ty1/copia-type" evidence="1">
    <location>
        <begin position="191"/>
        <end position="233"/>
    </location>
</feature>
<dbReference type="Pfam" id="PF07727">
    <property type="entry name" value="RVT_2"/>
    <property type="match status" value="2"/>
</dbReference>
<dbReference type="AlphaFoldDB" id="A0A6L2J902"/>
<evidence type="ECO:0000313" key="2">
    <source>
        <dbReference type="EMBL" id="GEU32164.1"/>
    </source>
</evidence>
<name>A0A6L2J902_TANCI</name>
<reference evidence="2" key="1">
    <citation type="journal article" date="2019" name="Sci. Rep.">
        <title>Draft genome of Tanacetum cinerariifolium, the natural source of mosquito coil.</title>
        <authorList>
            <person name="Yamashiro T."/>
            <person name="Shiraishi A."/>
            <person name="Satake H."/>
            <person name="Nakayama K."/>
        </authorList>
    </citation>
    <scope>NUCLEOTIDE SEQUENCE</scope>
</reference>
<sequence>MKKESKKKIKQTILTRFALSSSLTLSSYAFNRPTTSSNPVILRSKTCSRAATIWTKRLGRLEEDETHTLKVIDEVEFKDVAGEILKTKYRNFVSKCPERNRNHEFNLNKTQEKGVNHEEGTFFMMNHTEETIFMNEEKYTPPKSESNASEEDDVWYFDNDASNHMTEEEANPHSSSVIVHETNLESKEYNSRSDDTLNPLVRLETIRLLIALVAEKEWKIHHLNMKMDFINGDRKKLDSTLKEMGFLQCMHEKAIYRKRMASQFEMLDFGELTYYLGIKVSQGKDCIEIKQERYALKILIEAGMEDCNPSLCPTEPRLMLSKEEDEPEVEATQYLKMVSCLRYLLHTRPDLTYSVGVVSRYMQSVTPPNGVAAE</sequence>
<dbReference type="EMBL" id="BKCJ010000326">
    <property type="protein sequence ID" value="GEU32164.1"/>
    <property type="molecule type" value="Genomic_DNA"/>
</dbReference>
<evidence type="ECO:0000259" key="1">
    <source>
        <dbReference type="Pfam" id="PF07727"/>
    </source>
</evidence>
<accession>A0A6L2J902</accession>
<gene>
    <name evidence="2" type="ORF">Tci_004142</name>
</gene>
<protein>
    <recommendedName>
        <fullName evidence="1">Reverse transcriptase Ty1/copia-type domain-containing protein</fullName>
    </recommendedName>
</protein>
<dbReference type="PANTHER" id="PTHR11439">
    <property type="entry name" value="GAG-POL-RELATED RETROTRANSPOSON"/>
    <property type="match status" value="1"/>
</dbReference>
<dbReference type="InterPro" id="IPR013103">
    <property type="entry name" value="RVT_2"/>
</dbReference>
<comment type="caution">
    <text evidence="2">The sequence shown here is derived from an EMBL/GenBank/DDBJ whole genome shotgun (WGS) entry which is preliminary data.</text>
</comment>
<proteinExistence type="predicted"/>
<feature type="domain" description="Reverse transcriptase Ty1/copia-type" evidence="1">
    <location>
        <begin position="256"/>
        <end position="315"/>
    </location>
</feature>
<organism evidence="2">
    <name type="scientific">Tanacetum cinerariifolium</name>
    <name type="common">Dalmatian daisy</name>
    <name type="synonym">Chrysanthemum cinerariifolium</name>
    <dbReference type="NCBI Taxonomy" id="118510"/>
    <lineage>
        <taxon>Eukaryota</taxon>
        <taxon>Viridiplantae</taxon>
        <taxon>Streptophyta</taxon>
        <taxon>Embryophyta</taxon>
        <taxon>Tracheophyta</taxon>
        <taxon>Spermatophyta</taxon>
        <taxon>Magnoliopsida</taxon>
        <taxon>eudicotyledons</taxon>
        <taxon>Gunneridae</taxon>
        <taxon>Pentapetalae</taxon>
        <taxon>asterids</taxon>
        <taxon>campanulids</taxon>
        <taxon>Asterales</taxon>
        <taxon>Asteraceae</taxon>
        <taxon>Asteroideae</taxon>
        <taxon>Anthemideae</taxon>
        <taxon>Anthemidinae</taxon>
        <taxon>Tanacetum</taxon>
    </lineage>
</organism>